<dbReference type="Gene3D" id="1.50.10.20">
    <property type="match status" value="1"/>
</dbReference>
<dbReference type="RefSeq" id="WP_344026920.1">
    <property type="nucleotide sequence ID" value="NZ_BAAABX010000048.1"/>
</dbReference>
<dbReference type="Proteomes" id="UP001500879">
    <property type="component" value="Unassembled WGS sequence"/>
</dbReference>
<dbReference type="InterPro" id="IPR007822">
    <property type="entry name" value="LANC-like"/>
</dbReference>
<dbReference type="PRINTS" id="PR01955">
    <property type="entry name" value="LANCFRANKIA"/>
</dbReference>
<evidence type="ECO:0000313" key="2">
    <source>
        <dbReference type="Proteomes" id="UP001500879"/>
    </source>
</evidence>
<sequence length="431" mass="44777">MTVRQRAAALSAELAQRLAEPSQVAGERGPALDLTLSDGAPGIALLHLERGALRTAHRWLGEAVALARTAPAEAPRLYEGVPALSFALTRAALAAGRPLRAAEHLAGQVRDFTHGLARWERQRRPQDGACVTIGTYDVISGLAGLGAHLLDAHPLDSPGRSEALSEVLTALTGLTVPLRVDGRSLPGWWTAQLQEGLAPATAETGHANVGLAHGAPGPLALLALAREAGATVPGQDTAVRVLAGWLMDIRQQGDDGPWWPRTVVLGPDGGTVANEAAPGRPSWCYGTPGIARALYLAGRALDVPEWRDTAVAAWRAALAGARRAHAEQAAGRLTDAGLCHGWSGLLQATWRMAHDTGDPVLRAGLPWLAERVLELADPGAPFGLTPPLVHDGLTSDPAGFLTGAAGAALALHTFATDSAPATGWDRALLLA</sequence>
<name>A0ABP3IQG7_9ACTN</name>
<dbReference type="SUPFAM" id="SSF158745">
    <property type="entry name" value="LanC-like"/>
    <property type="match status" value="1"/>
</dbReference>
<dbReference type="SMART" id="SM01260">
    <property type="entry name" value="LANC_like"/>
    <property type="match status" value="1"/>
</dbReference>
<dbReference type="Pfam" id="PF05147">
    <property type="entry name" value="LANC_like"/>
    <property type="match status" value="1"/>
</dbReference>
<evidence type="ECO:0000313" key="1">
    <source>
        <dbReference type="EMBL" id="GAA0417378.1"/>
    </source>
</evidence>
<dbReference type="EMBL" id="BAAABX010000048">
    <property type="protein sequence ID" value="GAA0417378.1"/>
    <property type="molecule type" value="Genomic_DNA"/>
</dbReference>
<dbReference type="PRINTS" id="PR01950">
    <property type="entry name" value="LANCSUPER"/>
</dbReference>
<dbReference type="CDD" id="cd04793">
    <property type="entry name" value="LanC"/>
    <property type="match status" value="1"/>
</dbReference>
<accession>A0ABP3IQG7</accession>
<proteinExistence type="predicted"/>
<gene>
    <name evidence="1" type="ORF">GCM10010357_43420</name>
</gene>
<reference evidence="2" key="1">
    <citation type="journal article" date="2019" name="Int. J. Syst. Evol. Microbiol.">
        <title>The Global Catalogue of Microorganisms (GCM) 10K type strain sequencing project: providing services to taxonomists for standard genome sequencing and annotation.</title>
        <authorList>
            <consortium name="The Broad Institute Genomics Platform"/>
            <consortium name="The Broad Institute Genome Sequencing Center for Infectious Disease"/>
            <person name="Wu L."/>
            <person name="Ma J."/>
        </authorList>
    </citation>
    <scope>NUCLEOTIDE SEQUENCE [LARGE SCALE GENOMIC DNA]</scope>
    <source>
        <strain evidence="2">JCM 4788</strain>
    </source>
</reference>
<protein>
    <submittedName>
        <fullName evidence="1">Lanthionine synthetase C family protein</fullName>
    </submittedName>
</protein>
<comment type="caution">
    <text evidence="1">The sequence shown here is derived from an EMBL/GenBank/DDBJ whole genome shotgun (WGS) entry which is preliminary data.</text>
</comment>
<organism evidence="1 2">
    <name type="scientific">Streptomyces luteireticuli</name>
    <dbReference type="NCBI Taxonomy" id="173858"/>
    <lineage>
        <taxon>Bacteria</taxon>
        <taxon>Bacillati</taxon>
        <taxon>Actinomycetota</taxon>
        <taxon>Actinomycetes</taxon>
        <taxon>Kitasatosporales</taxon>
        <taxon>Streptomycetaceae</taxon>
        <taxon>Streptomyces</taxon>
    </lineage>
</organism>
<dbReference type="InterPro" id="IPR033889">
    <property type="entry name" value="LanC"/>
</dbReference>
<keyword evidence="2" id="KW-1185">Reference proteome</keyword>